<comment type="caution">
    <text evidence="1">The sequence shown here is derived from an EMBL/GenBank/DDBJ whole genome shotgun (WGS) entry which is preliminary data.</text>
</comment>
<geneLocation type="plasmid" evidence="1">
    <name>unnamed1</name>
</geneLocation>
<proteinExistence type="predicted"/>
<keyword evidence="2" id="KW-1185">Reference proteome</keyword>
<sequence length="174" mass="18651">MVEIGPLALTVVVGMSGSSAVAQDGLGQAWVEAMNACEMLISDQSFSGFQGYTNSQSILNVEPRLERGFRHPEFEVNASAISDGSEWFFCQVTGETEANQFSTLGTIIGTLAGQITKHGDYSLMFEDEKYFPPGRIICRGGGKLTLVFTHYGEGKGLRVAATNMLPNGGISPCK</sequence>
<accession>A0ABT1MLX9</accession>
<evidence type="ECO:0000313" key="1">
    <source>
        <dbReference type="EMBL" id="MCQ0969099.1"/>
    </source>
</evidence>
<name>A0ABT1MLX9_9RHOB</name>
<dbReference type="EMBL" id="JAKZEU010000001">
    <property type="protein sequence ID" value="MCQ0969099.1"/>
    <property type="molecule type" value="Genomic_DNA"/>
</dbReference>
<dbReference type="Proteomes" id="UP001203945">
    <property type="component" value="Unassembled WGS sequence"/>
</dbReference>
<keyword evidence="1" id="KW-0614">Plasmid</keyword>
<evidence type="ECO:0000313" key="2">
    <source>
        <dbReference type="Proteomes" id="UP001203945"/>
    </source>
</evidence>
<organism evidence="1 2">
    <name type="scientific">Paracoccus albicereus</name>
    <dbReference type="NCBI Taxonomy" id="2922394"/>
    <lineage>
        <taxon>Bacteria</taxon>
        <taxon>Pseudomonadati</taxon>
        <taxon>Pseudomonadota</taxon>
        <taxon>Alphaproteobacteria</taxon>
        <taxon>Rhodobacterales</taxon>
        <taxon>Paracoccaceae</taxon>
        <taxon>Paracoccus</taxon>
    </lineage>
</organism>
<gene>
    <name evidence="1" type="ORF">MLD63_01450</name>
</gene>
<protein>
    <submittedName>
        <fullName evidence="1">Uncharacterized protein</fullName>
    </submittedName>
</protein>
<reference evidence="1 2" key="1">
    <citation type="submission" date="2022-03" db="EMBL/GenBank/DDBJ databases">
        <authorList>
            <person name="He Y."/>
        </authorList>
    </citation>
    <scope>NUCLEOTIDE SEQUENCE [LARGE SCALE GENOMIC DNA]</scope>
    <source>
        <strain evidence="1 2">TK19116</strain>
        <plasmid evidence="1">unnamed1</plasmid>
    </source>
</reference>